<comment type="caution">
    <text evidence="4">The sequence shown here is derived from an EMBL/GenBank/DDBJ whole genome shotgun (WGS) entry which is preliminary data.</text>
</comment>
<evidence type="ECO:0000313" key="5">
    <source>
        <dbReference type="Proteomes" id="UP000522163"/>
    </source>
</evidence>
<evidence type="ECO:0000256" key="1">
    <source>
        <dbReference type="SAM" id="MobiDB-lite"/>
    </source>
</evidence>
<feature type="compositionally biased region" description="Pro residues" evidence="1">
    <location>
        <begin position="179"/>
        <end position="204"/>
    </location>
</feature>
<feature type="transmembrane region" description="Helical" evidence="2">
    <location>
        <begin position="259"/>
        <end position="278"/>
    </location>
</feature>
<name>A0A7W9SFX6_9FIRM</name>
<accession>A0A7W9SFX6</accession>
<evidence type="ECO:0000256" key="2">
    <source>
        <dbReference type="SAM" id="Phobius"/>
    </source>
</evidence>
<feature type="compositionally biased region" description="Basic and acidic residues" evidence="1">
    <location>
        <begin position="167"/>
        <end position="178"/>
    </location>
</feature>
<dbReference type="NCBIfam" id="TIGR03786">
    <property type="entry name" value="strep_pil_rpt"/>
    <property type="match status" value="1"/>
</dbReference>
<dbReference type="Pfam" id="PF12892">
    <property type="entry name" value="FctA"/>
    <property type="match status" value="1"/>
</dbReference>
<dbReference type="InterPro" id="IPR022464">
    <property type="entry name" value="Strep_pil_isopept_link"/>
</dbReference>
<keyword evidence="2" id="KW-0812">Transmembrane</keyword>
<feature type="domain" description="Streptococcal pilin isopeptide linkage" evidence="3">
    <location>
        <begin position="50"/>
        <end position="171"/>
    </location>
</feature>
<keyword evidence="2" id="KW-0472">Membrane</keyword>
<evidence type="ECO:0000313" key="4">
    <source>
        <dbReference type="EMBL" id="MBB6041307.1"/>
    </source>
</evidence>
<reference evidence="4 5" key="1">
    <citation type="submission" date="2020-08" db="EMBL/GenBank/DDBJ databases">
        <title>Genomic Encyclopedia of Type Strains, Phase IV (KMG-IV): sequencing the most valuable type-strain genomes for metagenomic binning, comparative biology and taxonomic classification.</title>
        <authorList>
            <person name="Goeker M."/>
        </authorList>
    </citation>
    <scope>NUCLEOTIDE SEQUENCE [LARGE SCALE GENOMIC DNA]</scope>
    <source>
        <strain evidence="4 5">DSM 17245</strain>
    </source>
</reference>
<dbReference type="AlphaFoldDB" id="A0A7W9SFX6"/>
<dbReference type="RefSeq" id="WP_183683918.1">
    <property type="nucleotide sequence ID" value="NZ_JACHHH010000005.1"/>
</dbReference>
<dbReference type="Gene3D" id="2.60.40.3050">
    <property type="match status" value="1"/>
</dbReference>
<protein>
    <submittedName>
        <fullName evidence="4">Pilin isopeptide linkage protein</fullName>
    </submittedName>
</protein>
<feature type="region of interest" description="Disordered" evidence="1">
    <location>
        <begin position="167"/>
        <end position="218"/>
    </location>
</feature>
<sequence>MKGKKRIQFIGFFLCLLLGNSLFVPKSYAAVAPVKVEIPVSLYAAGDSFPEEEFTVELEPVISGSNLVPDEKEIHLTLGAGKTKEEKRFAPISFSEEGIYQYDIRQKKGDTEYMTYDDREYLVSVKVELQNKDSAGNPRPAYLTAVLIVTDRNDPLKQDMKRGEIAFHNRYDKPKPPEPETPPEPVPPEPTPPNPNTPPGPGNPPGESGKPPAPIVSHDPGVLGVKKLEIFNPIVEIPKICTKIYRTARNVATGDESGMFFFGVSFSLSLFGISLYFYKRRGKDLSSE</sequence>
<dbReference type="EMBL" id="JACHHH010000005">
    <property type="protein sequence ID" value="MBB6041307.1"/>
    <property type="molecule type" value="Genomic_DNA"/>
</dbReference>
<organism evidence="4 5">
    <name type="scientific">Oribacterium sinus</name>
    <dbReference type="NCBI Taxonomy" id="237576"/>
    <lineage>
        <taxon>Bacteria</taxon>
        <taxon>Bacillati</taxon>
        <taxon>Bacillota</taxon>
        <taxon>Clostridia</taxon>
        <taxon>Lachnospirales</taxon>
        <taxon>Lachnospiraceae</taxon>
        <taxon>Oribacterium</taxon>
    </lineage>
</organism>
<evidence type="ECO:0000259" key="3">
    <source>
        <dbReference type="Pfam" id="PF12892"/>
    </source>
</evidence>
<keyword evidence="2" id="KW-1133">Transmembrane helix</keyword>
<dbReference type="Proteomes" id="UP000522163">
    <property type="component" value="Unassembled WGS sequence"/>
</dbReference>
<gene>
    <name evidence="4" type="ORF">HNQ46_001284</name>
</gene>
<dbReference type="InterPro" id="IPR038174">
    <property type="entry name" value="Strep_pil_link_sf"/>
</dbReference>
<proteinExistence type="predicted"/>
<dbReference type="GeneID" id="85014827"/>